<dbReference type="KEGG" id="caa:Caka_2972"/>
<dbReference type="HOGENOM" id="CLU_000604_36_0_0"/>
<proteinExistence type="inferred from homology"/>
<keyword evidence="6" id="KW-0175">Coiled coil</keyword>
<keyword evidence="9" id="KW-1185">Reference proteome</keyword>
<dbReference type="GO" id="GO:0016887">
    <property type="term" value="F:ATP hydrolysis activity"/>
    <property type="evidence" value="ECO:0007669"/>
    <property type="project" value="InterPro"/>
</dbReference>
<evidence type="ECO:0000256" key="6">
    <source>
        <dbReference type="SAM" id="Coils"/>
    </source>
</evidence>
<dbReference type="InterPro" id="IPR017871">
    <property type="entry name" value="ABC_transporter-like_CS"/>
</dbReference>
<dbReference type="Proteomes" id="UP000000925">
    <property type="component" value="Chromosome"/>
</dbReference>
<dbReference type="InterPro" id="IPR003439">
    <property type="entry name" value="ABC_transporter-like_ATP-bd"/>
</dbReference>
<dbReference type="GO" id="GO:0005524">
    <property type="term" value="F:ATP binding"/>
    <property type="evidence" value="ECO:0007669"/>
    <property type="project" value="UniProtKB-KW"/>
</dbReference>
<dbReference type="InterPro" id="IPR037118">
    <property type="entry name" value="Val-tRNA_synth_C_sf"/>
</dbReference>
<dbReference type="GO" id="GO:0003676">
    <property type="term" value="F:nucleic acid binding"/>
    <property type="evidence" value="ECO:0007669"/>
    <property type="project" value="UniProtKB-ARBA"/>
</dbReference>
<dbReference type="OrthoDB" id="9801441at2"/>
<dbReference type="InterPro" id="IPR050611">
    <property type="entry name" value="ABCF"/>
</dbReference>
<dbReference type="PROSITE" id="PS00211">
    <property type="entry name" value="ABC_TRANSPORTER_1"/>
    <property type="match status" value="1"/>
</dbReference>
<evidence type="ECO:0000259" key="7">
    <source>
        <dbReference type="PROSITE" id="PS50893"/>
    </source>
</evidence>
<dbReference type="SMART" id="SM00382">
    <property type="entry name" value="AAA"/>
    <property type="match status" value="2"/>
</dbReference>
<dbReference type="eggNOG" id="COG0488">
    <property type="taxonomic scope" value="Bacteria"/>
</dbReference>
<dbReference type="PROSITE" id="PS50893">
    <property type="entry name" value="ABC_TRANSPORTER_2"/>
    <property type="match status" value="2"/>
</dbReference>
<dbReference type="EMBL" id="CP001998">
    <property type="protein sequence ID" value="ADE55985.1"/>
    <property type="molecule type" value="Genomic_DNA"/>
</dbReference>
<organism evidence="8 9">
    <name type="scientific">Coraliomargarita akajimensis (strain DSM 45221 / IAM 15411 / JCM 23193 / KCTC 12865 / 04OKA010-24)</name>
    <dbReference type="NCBI Taxonomy" id="583355"/>
    <lineage>
        <taxon>Bacteria</taxon>
        <taxon>Pseudomonadati</taxon>
        <taxon>Verrucomicrobiota</taxon>
        <taxon>Opitutia</taxon>
        <taxon>Puniceicoccales</taxon>
        <taxon>Coraliomargaritaceae</taxon>
        <taxon>Coraliomargarita</taxon>
    </lineage>
</organism>
<evidence type="ECO:0000313" key="9">
    <source>
        <dbReference type="Proteomes" id="UP000000925"/>
    </source>
</evidence>
<gene>
    <name evidence="8" type="ordered locus">Caka_2972</name>
</gene>
<dbReference type="Pfam" id="PF12848">
    <property type="entry name" value="ABC_tran_Xtn"/>
    <property type="match status" value="1"/>
</dbReference>
<comment type="similarity">
    <text evidence="5">Belongs to the ABC transporter superfamily. ABCF family. Uup subfamily.</text>
</comment>
<dbReference type="SUPFAM" id="SSF52540">
    <property type="entry name" value="P-loop containing nucleoside triphosphate hydrolases"/>
    <property type="match status" value="2"/>
</dbReference>
<feature type="domain" description="ABC transporter" evidence="7">
    <location>
        <begin position="314"/>
        <end position="529"/>
    </location>
</feature>
<dbReference type="RefSeq" id="WP_013044701.1">
    <property type="nucleotide sequence ID" value="NC_014008.1"/>
</dbReference>
<dbReference type="Gene3D" id="1.10.287.380">
    <property type="entry name" value="Valyl-tRNA synthetase, C-terminal domain"/>
    <property type="match status" value="1"/>
</dbReference>
<evidence type="ECO:0000256" key="2">
    <source>
        <dbReference type="ARBA" id="ARBA00022741"/>
    </source>
</evidence>
<dbReference type="FunFam" id="3.40.50.300:FF:000011">
    <property type="entry name" value="Putative ABC transporter ATP-binding component"/>
    <property type="match status" value="1"/>
</dbReference>
<evidence type="ECO:0000256" key="4">
    <source>
        <dbReference type="ARBA" id="ARBA00049360"/>
    </source>
</evidence>
<feature type="coiled-coil region" evidence="6">
    <location>
        <begin position="557"/>
        <end position="632"/>
    </location>
</feature>
<keyword evidence="3" id="KW-0067">ATP-binding</keyword>
<keyword evidence="2" id="KW-0547">Nucleotide-binding</keyword>
<dbReference type="PANTHER" id="PTHR19211:SF14">
    <property type="entry name" value="ATP-BINDING CASSETTE SUB-FAMILY F MEMBER 1"/>
    <property type="match status" value="1"/>
</dbReference>
<dbReference type="FunFam" id="3.40.50.300:FF:000309">
    <property type="entry name" value="ABC transporter ATP-binding protein"/>
    <property type="match status" value="1"/>
</dbReference>
<feature type="domain" description="ABC transporter" evidence="7">
    <location>
        <begin position="2"/>
        <end position="247"/>
    </location>
</feature>
<dbReference type="PANTHER" id="PTHR19211">
    <property type="entry name" value="ATP-BINDING TRANSPORT PROTEIN-RELATED"/>
    <property type="match status" value="1"/>
</dbReference>
<accession>D5ERE1</accession>
<reference evidence="8 9" key="1">
    <citation type="journal article" date="2010" name="Stand. Genomic Sci.">
        <title>Complete genome sequence of Coraliomargarita akajimensis type strain (04OKA010-24).</title>
        <authorList>
            <person name="Mavromatis K."/>
            <person name="Abt B."/>
            <person name="Brambilla E."/>
            <person name="Lapidus A."/>
            <person name="Copeland A."/>
            <person name="Deshpande S."/>
            <person name="Nolan M."/>
            <person name="Lucas S."/>
            <person name="Tice H."/>
            <person name="Cheng J.F."/>
            <person name="Han C."/>
            <person name="Detter J.C."/>
            <person name="Woyke T."/>
            <person name="Goodwin L."/>
            <person name="Pitluck S."/>
            <person name="Held B."/>
            <person name="Brettin T."/>
            <person name="Tapia R."/>
            <person name="Ivanova N."/>
            <person name="Mikhailova N."/>
            <person name="Pati A."/>
            <person name="Liolios K."/>
            <person name="Chen A."/>
            <person name="Palaniappan K."/>
            <person name="Land M."/>
            <person name="Hauser L."/>
            <person name="Chang Y.J."/>
            <person name="Jeffries C.D."/>
            <person name="Rohde M."/>
            <person name="Goker M."/>
            <person name="Bristow J."/>
            <person name="Eisen J.A."/>
            <person name="Markowitz V."/>
            <person name="Hugenholtz P."/>
            <person name="Klenk H.P."/>
            <person name="Kyrpides N.C."/>
        </authorList>
    </citation>
    <scope>NUCLEOTIDE SEQUENCE [LARGE SCALE GENOMIC DNA]</scope>
    <source>
        <strain evidence="9">DSM 45221 / IAM 15411 / JCM 23193 / KCTC 12865</strain>
    </source>
</reference>
<dbReference type="InterPro" id="IPR027417">
    <property type="entry name" value="P-loop_NTPase"/>
</dbReference>
<dbReference type="AlphaFoldDB" id="D5ERE1"/>
<dbReference type="Pfam" id="PF00005">
    <property type="entry name" value="ABC_tran"/>
    <property type="match status" value="2"/>
</dbReference>
<evidence type="ECO:0000313" key="8">
    <source>
        <dbReference type="EMBL" id="ADE55985.1"/>
    </source>
</evidence>
<sequence length="649" mass="72409">MLTITQVSKGFGPKTLFHDLSLRMNKGDRLGLVGPNGAGKTTLFSIILDEDLADSGMVELERGIRIGYLPQESAPAGEETVLELAAAISPEIEQLYATFRQYPDPDAPERLAANERFVELEGYQIEAKAKRILAGLAFRNDDIDQPARTLSGGWIMRAHLARLLVMEPDLLMLDEPTNHLDLETLGWFQNQLRKYAGAILTISHDREFLNAICNGIVELRHRKLHRYTGNFDSYLGQRAEREAQHEAAYNNQQREIEHLEAFVERFRAKASKATQAQARLKQLEKMERLEAPESAESTIQFKFPQPERSGERVATLENVAQAYGEHVVYSDLNLKVEKGERVVLVGPNGAGKSTLLKILADVVPIQGGHFTPGHNVSIGYFSQQRVEVLDLSRTVLDEAMDNTASGVHGQEVRNLLGAFLFRGDDVHKPVKVLSGGEKSRLALVKLLLNPPNFLLLDEPTTHLDMASIDALIGALQDYSGTLIFVSHDVHFIRAIARSTIHIAAGKLTHYAGDYDYFLRKSEAESEQSGLIAGLHNQRPEQANGKTAPAGSMSAKERRRLNAEKRQAAKAARRHIEKRVEELEATILELEESQTELTQQLEDPATYAKPESAKDLNLKLARISKRLEETNYEWEIAAEELSEHLAEASE</sequence>
<keyword evidence="1" id="KW-0677">Repeat</keyword>
<evidence type="ECO:0000256" key="5">
    <source>
        <dbReference type="ARBA" id="ARBA00061478"/>
    </source>
</evidence>
<dbReference type="CDD" id="cd03221">
    <property type="entry name" value="ABCF_EF-3"/>
    <property type="match status" value="2"/>
</dbReference>
<name>D5ERE1_CORAD</name>
<dbReference type="Gene3D" id="3.40.50.300">
    <property type="entry name" value="P-loop containing nucleotide triphosphate hydrolases"/>
    <property type="match status" value="2"/>
</dbReference>
<protein>
    <submittedName>
        <fullName evidence="8">ABC transporter related protein</fullName>
    </submittedName>
</protein>
<dbReference type="InterPro" id="IPR032781">
    <property type="entry name" value="ABC_tran_Xtn"/>
</dbReference>
<evidence type="ECO:0000256" key="1">
    <source>
        <dbReference type="ARBA" id="ARBA00022737"/>
    </source>
</evidence>
<dbReference type="STRING" id="583355.Caka_2972"/>
<evidence type="ECO:0000256" key="3">
    <source>
        <dbReference type="ARBA" id="ARBA00022840"/>
    </source>
</evidence>
<comment type="catalytic activity">
    <reaction evidence="4">
        <text>ATP + H2O = ADP + phosphate + H(+)</text>
        <dbReference type="Rhea" id="RHEA:13065"/>
        <dbReference type="ChEBI" id="CHEBI:15377"/>
        <dbReference type="ChEBI" id="CHEBI:15378"/>
        <dbReference type="ChEBI" id="CHEBI:30616"/>
        <dbReference type="ChEBI" id="CHEBI:43474"/>
        <dbReference type="ChEBI" id="CHEBI:456216"/>
    </reaction>
</comment>
<dbReference type="InterPro" id="IPR003593">
    <property type="entry name" value="AAA+_ATPase"/>
</dbReference>